<dbReference type="KEGG" id="ahs:AHALO_1211"/>
<dbReference type="SUPFAM" id="SSF47413">
    <property type="entry name" value="lambda repressor-like DNA-binding domains"/>
    <property type="match status" value="1"/>
</dbReference>
<evidence type="ECO:0000313" key="3">
    <source>
        <dbReference type="Proteomes" id="UP000233248"/>
    </source>
</evidence>
<dbReference type="OrthoDB" id="5344362at2"/>
<dbReference type="RefSeq" id="WP_101183822.1">
    <property type="nucleotide sequence ID" value="NZ_CP031218.1"/>
</dbReference>
<comment type="caution">
    <text evidence="2">The sequence shown here is derived from an EMBL/GenBank/DDBJ whole genome shotgun (WGS) entry which is preliminary data.</text>
</comment>
<accession>A0A2N1J549</accession>
<proteinExistence type="predicted"/>
<organism evidence="2 3">
    <name type="scientific">Malaciobacter halophilus</name>
    <dbReference type="NCBI Taxonomy" id="197482"/>
    <lineage>
        <taxon>Bacteria</taxon>
        <taxon>Pseudomonadati</taxon>
        <taxon>Campylobacterota</taxon>
        <taxon>Epsilonproteobacteria</taxon>
        <taxon>Campylobacterales</taxon>
        <taxon>Arcobacteraceae</taxon>
        <taxon>Malaciobacter</taxon>
    </lineage>
</organism>
<feature type="domain" description="HTH cro/C1-type" evidence="1">
    <location>
        <begin position="10"/>
        <end position="62"/>
    </location>
</feature>
<name>A0A2N1J549_9BACT</name>
<sequence length="79" mass="9218">MDLKELGLEIKKYRKENFISQSKICDDLKISRATLSSLENGRGVDVGIKKVMQILDYLGYEFYIKQKSLFPTLEDLRNE</sequence>
<evidence type="ECO:0000313" key="2">
    <source>
        <dbReference type="EMBL" id="PKI81644.1"/>
    </source>
</evidence>
<dbReference type="AlphaFoldDB" id="A0A2N1J549"/>
<reference evidence="2 3" key="1">
    <citation type="submission" date="2017-09" db="EMBL/GenBank/DDBJ databases">
        <title>Genomics of the genus Arcobacter.</title>
        <authorList>
            <person name="Perez-Cataluna A."/>
            <person name="Figueras M.J."/>
            <person name="Salas-Masso N."/>
        </authorList>
    </citation>
    <scope>NUCLEOTIDE SEQUENCE [LARGE SCALE GENOMIC DNA]</scope>
    <source>
        <strain evidence="2 3">DSM 18005</strain>
    </source>
</reference>
<evidence type="ECO:0000259" key="1">
    <source>
        <dbReference type="PROSITE" id="PS50943"/>
    </source>
</evidence>
<dbReference type="InterPro" id="IPR010982">
    <property type="entry name" value="Lambda_DNA-bd_dom_sf"/>
</dbReference>
<protein>
    <submittedName>
        <fullName evidence="2">Transcriptional regulator</fullName>
    </submittedName>
</protein>
<keyword evidence="3" id="KW-1185">Reference proteome</keyword>
<dbReference type="SMART" id="SM00530">
    <property type="entry name" value="HTH_XRE"/>
    <property type="match status" value="1"/>
</dbReference>
<dbReference type="Gene3D" id="1.10.260.40">
    <property type="entry name" value="lambda repressor-like DNA-binding domains"/>
    <property type="match status" value="1"/>
</dbReference>
<dbReference type="InterPro" id="IPR001387">
    <property type="entry name" value="Cro/C1-type_HTH"/>
</dbReference>
<dbReference type="Pfam" id="PF01381">
    <property type="entry name" value="HTH_3"/>
    <property type="match status" value="1"/>
</dbReference>
<gene>
    <name evidence="2" type="ORF">CP960_03375</name>
</gene>
<dbReference type="GO" id="GO:0003677">
    <property type="term" value="F:DNA binding"/>
    <property type="evidence" value="ECO:0007669"/>
    <property type="project" value="InterPro"/>
</dbReference>
<dbReference type="EMBL" id="NXIF01000011">
    <property type="protein sequence ID" value="PKI81644.1"/>
    <property type="molecule type" value="Genomic_DNA"/>
</dbReference>
<dbReference type="Proteomes" id="UP000233248">
    <property type="component" value="Unassembled WGS sequence"/>
</dbReference>
<dbReference type="CDD" id="cd00093">
    <property type="entry name" value="HTH_XRE"/>
    <property type="match status" value="1"/>
</dbReference>
<dbReference type="PROSITE" id="PS50943">
    <property type="entry name" value="HTH_CROC1"/>
    <property type="match status" value="1"/>
</dbReference>